<dbReference type="EMBL" id="JAUNZN010000033">
    <property type="protein sequence ID" value="KAK4806860.1"/>
    <property type="molecule type" value="Genomic_DNA"/>
</dbReference>
<proteinExistence type="predicted"/>
<feature type="region of interest" description="Disordered" evidence="1">
    <location>
        <begin position="238"/>
        <end position="257"/>
    </location>
</feature>
<gene>
    <name evidence="2" type="ORF">QYF61_012581</name>
</gene>
<comment type="caution">
    <text evidence="2">The sequence shown here is derived from an EMBL/GenBank/DDBJ whole genome shotgun (WGS) entry which is preliminary data.</text>
</comment>
<evidence type="ECO:0000256" key="1">
    <source>
        <dbReference type="SAM" id="MobiDB-lite"/>
    </source>
</evidence>
<name>A0AAN7N2G7_MYCAM</name>
<feature type="non-terminal residue" evidence="2">
    <location>
        <position position="340"/>
    </location>
</feature>
<evidence type="ECO:0000313" key="2">
    <source>
        <dbReference type="EMBL" id="KAK4806860.1"/>
    </source>
</evidence>
<sequence length="340" mass="38197">MNMARPGKLTILDHGHEPAKESTMCLQWWKQLAGIPLKGLWPMDMSTLDKVHLEASVAVDEVHAAADTGPTLRTARERWDAPDDLEYSGPQILCIPDSKTQGVDLESPLVLFARSSSRRISSRMGIRESRLVRYCLRCTVVVAIGTCCSLTLSNPTTEGSSERLGKVDSCFISSVSKAAIRKAHRHLALLSQHWSSQVTMCSPGRWLKSFRISRSSLRDRDRNRYEALGMVDKEHNEMEEEESVQVLSPRSDQPTPRIKSCIKTSAKKKQWQIMVIGDSLLRGKEASICKLDPLFMEVYCLPGARSRDVTRQLKSLVQPLDYYPLLLFRVGTNDVATRSP</sequence>
<organism evidence="2 3">
    <name type="scientific">Mycteria americana</name>
    <name type="common">Wood stork</name>
    <dbReference type="NCBI Taxonomy" id="33587"/>
    <lineage>
        <taxon>Eukaryota</taxon>
        <taxon>Metazoa</taxon>
        <taxon>Chordata</taxon>
        <taxon>Craniata</taxon>
        <taxon>Vertebrata</taxon>
        <taxon>Euteleostomi</taxon>
        <taxon>Archelosauria</taxon>
        <taxon>Archosauria</taxon>
        <taxon>Dinosauria</taxon>
        <taxon>Saurischia</taxon>
        <taxon>Theropoda</taxon>
        <taxon>Coelurosauria</taxon>
        <taxon>Aves</taxon>
        <taxon>Neognathae</taxon>
        <taxon>Neoaves</taxon>
        <taxon>Aequornithes</taxon>
        <taxon>Ciconiiformes</taxon>
        <taxon>Ciconiidae</taxon>
        <taxon>Mycteria</taxon>
    </lineage>
</organism>
<accession>A0AAN7N2G7</accession>
<feature type="compositionally biased region" description="Polar residues" evidence="1">
    <location>
        <begin position="245"/>
        <end position="254"/>
    </location>
</feature>
<keyword evidence="3" id="KW-1185">Reference proteome</keyword>
<dbReference type="Proteomes" id="UP001333110">
    <property type="component" value="Unassembled WGS sequence"/>
</dbReference>
<reference evidence="2 3" key="1">
    <citation type="journal article" date="2023" name="J. Hered.">
        <title>Chromosome-level genome of the wood stork (Mycteria americana) provides insight into avian chromosome evolution.</title>
        <authorList>
            <person name="Flamio R. Jr."/>
            <person name="Ramstad K.M."/>
        </authorList>
    </citation>
    <scope>NUCLEOTIDE SEQUENCE [LARGE SCALE GENOMIC DNA]</scope>
    <source>
        <strain evidence="2">JAX WOST 10</strain>
    </source>
</reference>
<evidence type="ECO:0000313" key="3">
    <source>
        <dbReference type="Proteomes" id="UP001333110"/>
    </source>
</evidence>
<dbReference type="Gene3D" id="3.40.50.12690">
    <property type="match status" value="1"/>
</dbReference>
<dbReference type="SUPFAM" id="SSF52266">
    <property type="entry name" value="SGNH hydrolase"/>
    <property type="match status" value="1"/>
</dbReference>
<protein>
    <submittedName>
        <fullName evidence="2">Uncharacterized protein</fullName>
    </submittedName>
</protein>
<dbReference type="AlphaFoldDB" id="A0AAN7N2G7"/>